<evidence type="ECO:0008006" key="3">
    <source>
        <dbReference type="Google" id="ProtNLM"/>
    </source>
</evidence>
<protein>
    <recommendedName>
        <fullName evidence="3">SMI1/KNR4 family protein</fullName>
    </recommendedName>
</protein>
<gene>
    <name evidence="1" type="ORF">STHAL_28975</name>
</gene>
<keyword evidence="2" id="KW-1185">Reference proteome</keyword>
<sequence>MTASDSLRTLEGLLPPRPGAGLDLDWPTIEEAWGTEFPHDYKEIIARYGDVLLGEYLEVLAPGVFTPDTCDEPGAPLGGMGFITADARDIWVDTAPVGADVKSEELVTWGAASSADLFCWLARGKPAEWPVLVFSHGDDVWTRLDFGIAEFLCRVLEARPGVEVMDDSPLWGQLHPVYLSSAERRRVREAKNSQE</sequence>
<name>A0ABS6TYY7_STRHA</name>
<proteinExistence type="predicted"/>
<dbReference type="InterPro" id="IPR037883">
    <property type="entry name" value="Knr4/Smi1-like_sf"/>
</dbReference>
<dbReference type="EMBL" id="JAHUVW010000002">
    <property type="protein sequence ID" value="MBV7673485.1"/>
    <property type="molecule type" value="Genomic_DNA"/>
</dbReference>
<dbReference type="Proteomes" id="UP000735541">
    <property type="component" value="Unassembled WGS sequence"/>
</dbReference>
<accession>A0ABS6TYY7</accession>
<organism evidence="1 2">
    <name type="scientific">Streptomyces halstedii</name>
    <dbReference type="NCBI Taxonomy" id="1944"/>
    <lineage>
        <taxon>Bacteria</taxon>
        <taxon>Bacillati</taxon>
        <taxon>Actinomycetota</taxon>
        <taxon>Actinomycetes</taxon>
        <taxon>Kitasatosporales</taxon>
        <taxon>Streptomycetaceae</taxon>
        <taxon>Streptomyces</taxon>
    </lineage>
</organism>
<evidence type="ECO:0000313" key="1">
    <source>
        <dbReference type="EMBL" id="MBV7673485.1"/>
    </source>
</evidence>
<comment type="caution">
    <text evidence="1">The sequence shown here is derived from an EMBL/GenBank/DDBJ whole genome shotgun (WGS) entry which is preliminary data.</text>
</comment>
<dbReference type="SUPFAM" id="SSF160631">
    <property type="entry name" value="SMI1/KNR4-like"/>
    <property type="match status" value="1"/>
</dbReference>
<reference evidence="1 2" key="1">
    <citation type="submission" date="2021-07" db="EMBL/GenBank/DDBJ databases">
        <title>Sequencing Streptomyces halstedii LGO-A4 genome an citrus endophytic actinomycete.</title>
        <authorList>
            <person name="Samborskyy M."/>
            <person name="Scott N."/>
            <person name="Deglau R."/>
            <person name="Dickens S."/>
            <person name="Oliveira L.G."/>
        </authorList>
    </citation>
    <scope>NUCLEOTIDE SEQUENCE [LARGE SCALE GENOMIC DNA]</scope>
    <source>
        <strain evidence="1 2">LGO-A4</strain>
    </source>
</reference>
<evidence type="ECO:0000313" key="2">
    <source>
        <dbReference type="Proteomes" id="UP000735541"/>
    </source>
</evidence>
<dbReference type="RefSeq" id="WP_228873038.1">
    <property type="nucleotide sequence ID" value="NZ_JAHUVW010000002.1"/>
</dbReference>